<name>A0A516GB28_9MICO</name>
<dbReference type="Pfam" id="PF01734">
    <property type="entry name" value="Patatin"/>
    <property type="match status" value="1"/>
</dbReference>
<keyword evidence="2 4" id="KW-0442">Lipid degradation</keyword>
<dbReference type="CDD" id="cd07208">
    <property type="entry name" value="Pat_hypo_Ecoli_yjju_like"/>
    <property type="match status" value="1"/>
</dbReference>
<dbReference type="InterPro" id="IPR050301">
    <property type="entry name" value="NTE"/>
</dbReference>
<dbReference type="PROSITE" id="PS51635">
    <property type="entry name" value="PNPLA"/>
    <property type="match status" value="1"/>
</dbReference>
<feature type="short sequence motif" description="GXSXG" evidence="4">
    <location>
        <begin position="44"/>
        <end position="48"/>
    </location>
</feature>
<dbReference type="OrthoDB" id="9802424at2"/>
<gene>
    <name evidence="6" type="ORF">FNH13_10685</name>
</gene>
<keyword evidence="1 4" id="KW-0378">Hydrolase</keyword>
<reference evidence="6 7" key="1">
    <citation type="submission" date="2019-07" db="EMBL/GenBank/DDBJ databases">
        <title>complete genome sequencing of Ornithinimicrobium sp. H23M54.</title>
        <authorList>
            <person name="Bae J.-W."/>
            <person name="Lee S.-Y."/>
        </authorList>
    </citation>
    <scope>NUCLEOTIDE SEQUENCE [LARGE SCALE GENOMIC DNA]</scope>
    <source>
        <strain evidence="6 7">H23M54</strain>
    </source>
</reference>
<evidence type="ECO:0000313" key="7">
    <source>
        <dbReference type="Proteomes" id="UP000315395"/>
    </source>
</evidence>
<dbReference type="InterPro" id="IPR002641">
    <property type="entry name" value="PNPLA_dom"/>
</dbReference>
<dbReference type="Proteomes" id="UP000315395">
    <property type="component" value="Chromosome"/>
</dbReference>
<dbReference type="Pfam" id="PF19890">
    <property type="entry name" value="DUF6363"/>
    <property type="match status" value="1"/>
</dbReference>
<feature type="short sequence motif" description="DGA/G" evidence="4">
    <location>
        <begin position="171"/>
        <end position="173"/>
    </location>
</feature>
<dbReference type="InterPro" id="IPR016035">
    <property type="entry name" value="Acyl_Trfase/lysoPLipase"/>
</dbReference>
<keyword evidence="7" id="KW-1185">Reference proteome</keyword>
<protein>
    <submittedName>
        <fullName evidence="6">Patatin family protein</fullName>
    </submittedName>
</protein>
<dbReference type="RefSeq" id="WP_143783408.1">
    <property type="nucleotide sequence ID" value="NZ_CP041616.1"/>
</dbReference>
<accession>A0A516GB28</accession>
<feature type="active site" description="Proton acceptor" evidence="4">
    <location>
        <position position="171"/>
    </location>
</feature>
<organism evidence="6 7">
    <name type="scientific">Ornithinimicrobium ciconiae</name>
    <dbReference type="NCBI Taxonomy" id="2594265"/>
    <lineage>
        <taxon>Bacteria</taxon>
        <taxon>Bacillati</taxon>
        <taxon>Actinomycetota</taxon>
        <taxon>Actinomycetes</taxon>
        <taxon>Micrococcales</taxon>
        <taxon>Ornithinimicrobiaceae</taxon>
        <taxon>Ornithinimicrobium</taxon>
    </lineage>
</organism>
<dbReference type="InterPro" id="IPR037483">
    <property type="entry name" value="YjjU-like"/>
</dbReference>
<dbReference type="AlphaFoldDB" id="A0A516GB28"/>
<feature type="domain" description="PNPLA" evidence="5">
    <location>
        <begin position="13"/>
        <end position="186"/>
    </location>
</feature>
<evidence type="ECO:0000313" key="6">
    <source>
        <dbReference type="EMBL" id="QDO88731.1"/>
    </source>
</evidence>
<dbReference type="EMBL" id="CP041616">
    <property type="protein sequence ID" value="QDO88731.1"/>
    <property type="molecule type" value="Genomic_DNA"/>
</dbReference>
<dbReference type="PANTHER" id="PTHR14226">
    <property type="entry name" value="NEUROPATHY TARGET ESTERASE/SWISS CHEESE D.MELANOGASTER"/>
    <property type="match status" value="1"/>
</dbReference>
<keyword evidence="3 4" id="KW-0443">Lipid metabolism</keyword>
<feature type="active site" description="Nucleophile" evidence="4">
    <location>
        <position position="46"/>
    </location>
</feature>
<dbReference type="GO" id="GO:0016042">
    <property type="term" value="P:lipid catabolic process"/>
    <property type="evidence" value="ECO:0007669"/>
    <property type="project" value="UniProtKB-UniRule"/>
</dbReference>
<evidence type="ECO:0000256" key="1">
    <source>
        <dbReference type="ARBA" id="ARBA00022801"/>
    </source>
</evidence>
<dbReference type="PANTHER" id="PTHR14226:SF25">
    <property type="entry name" value="PHOSPHOESTERASE"/>
    <property type="match status" value="1"/>
</dbReference>
<dbReference type="SUPFAM" id="SSF52151">
    <property type="entry name" value="FabD/lysophospholipase-like"/>
    <property type="match status" value="1"/>
</dbReference>
<sequence>MPEVAPNVTDTALLFEGGGMRASYTSGLVVALLEAQLHLDWVGGVSAGASNACNYLSRDPSRARRSFTDFAADPQFGDLRTFVRGEGLFNARYIYQQAGLPGQALAFDWDTFAADPAQLRICGFRARTGEQVHWGREDYADIHALMIRVQASSTMPVLMPPVVIDEDIYVDGALGPAGGIPLDAARGDGYDKFLAVLTRPRDYRKPPQGGEWFFRRHFRKLPAVTEAMMARPRRYNQTREELFELEREGRAYLFVPEQMPVSNGERNVSKLRASHEAGLAQARREIPAIREFLGLG</sequence>
<evidence type="ECO:0000256" key="3">
    <source>
        <dbReference type="ARBA" id="ARBA00023098"/>
    </source>
</evidence>
<dbReference type="GO" id="GO:0016787">
    <property type="term" value="F:hydrolase activity"/>
    <property type="evidence" value="ECO:0007669"/>
    <property type="project" value="UniProtKB-UniRule"/>
</dbReference>
<evidence type="ECO:0000256" key="4">
    <source>
        <dbReference type="PROSITE-ProRule" id="PRU01161"/>
    </source>
</evidence>
<dbReference type="KEGG" id="orz:FNH13_10685"/>
<proteinExistence type="predicted"/>
<dbReference type="InterPro" id="IPR045943">
    <property type="entry name" value="DUF6363"/>
</dbReference>
<dbReference type="Gene3D" id="3.40.1090.10">
    <property type="entry name" value="Cytosolic phospholipase A2 catalytic domain"/>
    <property type="match status" value="2"/>
</dbReference>
<evidence type="ECO:0000256" key="2">
    <source>
        <dbReference type="ARBA" id="ARBA00022963"/>
    </source>
</evidence>
<evidence type="ECO:0000259" key="5">
    <source>
        <dbReference type="PROSITE" id="PS51635"/>
    </source>
</evidence>
<comment type="caution">
    <text evidence="4">Lacks conserved residue(s) required for the propagation of feature annotation.</text>
</comment>